<proteinExistence type="predicted"/>
<dbReference type="InterPro" id="IPR008984">
    <property type="entry name" value="SMAD_FHA_dom_sf"/>
</dbReference>
<dbReference type="InterPro" id="IPR000253">
    <property type="entry name" value="FHA_dom"/>
</dbReference>
<name>A0AAE0RQU6_9BIVA</name>
<dbReference type="AlphaFoldDB" id="A0AAE0RQU6"/>
<organism evidence="3 4">
    <name type="scientific">Potamilus streckersoni</name>
    <dbReference type="NCBI Taxonomy" id="2493646"/>
    <lineage>
        <taxon>Eukaryota</taxon>
        <taxon>Metazoa</taxon>
        <taxon>Spiralia</taxon>
        <taxon>Lophotrochozoa</taxon>
        <taxon>Mollusca</taxon>
        <taxon>Bivalvia</taxon>
        <taxon>Autobranchia</taxon>
        <taxon>Heteroconchia</taxon>
        <taxon>Palaeoheterodonta</taxon>
        <taxon>Unionida</taxon>
        <taxon>Unionoidea</taxon>
        <taxon>Unionidae</taxon>
        <taxon>Ambleminae</taxon>
        <taxon>Lampsilini</taxon>
        <taxon>Potamilus</taxon>
    </lineage>
</organism>
<keyword evidence="4" id="KW-1185">Reference proteome</keyword>
<dbReference type="InterPro" id="IPR050923">
    <property type="entry name" value="Cell_Proc_Reg/RNA_Proc"/>
</dbReference>
<reference evidence="3" key="1">
    <citation type="journal article" date="2021" name="Genome Biol. Evol.">
        <title>A High-Quality Reference Genome for a Parasitic Bivalve with Doubly Uniparental Inheritance (Bivalvia: Unionida).</title>
        <authorList>
            <person name="Smith C.H."/>
        </authorList>
    </citation>
    <scope>NUCLEOTIDE SEQUENCE</scope>
    <source>
        <strain evidence="3">CHS0354</strain>
    </source>
</reference>
<dbReference type="Gene3D" id="2.60.200.20">
    <property type="match status" value="1"/>
</dbReference>
<evidence type="ECO:0000313" key="4">
    <source>
        <dbReference type="Proteomes" id="UP001195483"/>
    </source>
</evidence>
<evidence type="ECO:0000259" key="2">
    <source>
        <dbReference type="PROSITE" id="PS50006"/>
    </source>
</evidence>
<feature type="compositionally biased region" description="Basic residues" evidence="1">
    <location>
        <begin position="53"/>
        <end position="62"/>
    </location>
</feature>
<reference evidence="3" key="3">
    <citation type="submission" date="2023-05" db="EMBL/GenBank/DDBJ databases">
        <authorList>
            <person name="Smith C.H."/>
        </authorList>
    </citation>
    <scope>NUCLEOTIDE SEQUENCE</scope>
    <source>
        <strain evidence="3">CHS0354</strain>
        <tissue evidence="3">Mantle</tissue>
    </source>
</reference>
<dbReference type="PANTHER" id="PTHR23308">
    <property type="entry name" value="NUCLEAR INHIBITOR OF PROTEIN PHOSPHATASE-1"/>
    <property type="match status" value="1"/>
</dbReference>
<reference evidence="3" key="2">
    <citation type="journal article" date="2021" name="Genome Biol. Evol.">
        <title>Developing a high-quality reference genome for a parasitic bivalve with doubly uniparental inheritance (Bivalvia: Unionida).</title>
        <authorList>
            <person name="Smith C.H."/>
        </authorList>
    </citation>
    <scope>NUCLEOTIDE SEQUENCE</scope>
    <source>
        <strain evidence="3">CHS0354</strain>
        <tissue evidence="3">Mantle</tissue>
    </source>
</reference>
<dbReference type="FunFam" id="2.60.200.20:FF:000028">
    <property type="entry name" value="FHA domain-containing protein DDL"/>
    <property type="match status" value="1"/>
</dbReference>
<dbReference type="SMART" id="SM00240">
    <property type="entry name" value="FHA"/>
    <property type="match status" value="1"/>
</dbReference>
<evidence type="ECO:0000256" key="1">
    <source>
        <dbReference type="SAM" id="MobiDB-lite"/>
    </source>
</evidence>
<dbReference type="Pfam" id="PF00498">
    <property type="entry name" value="FHA"/>
    <property type="match status" value="1"/>
</dbReference>
<evidence type="ECO:0000313" key="3">
    <source>
        <dbReference type="EMBL" id="KAK3577835.1"/>
    </source>
</evidence>
<protein>
    <recommendedName>
        <fullName evidence="2">FHA domain-containing protein</fullName>
    </recommendedName>
</protein>
<dbReference type="Proteomes" id="UP001195483">
    <property type="component" value="Unassembled WGS sequence"/>
</dbReference>
<dbReference type="PROSITE" id="PS50006">
    <property type="entry name" value="FHA_DOMAIN"/>
    <property type="match status" value="1"/>
</dbReference>
<dbReference type="EMBL" id="JAEAOA010000064">
    <property type="protein sequence ID" value="KAK3577835.1"/>
    <property type="molecule type" value="Genomic_DNA"/>
</dbReference>
<accession>A0AAE0RQU6</accession>
<feature type="region of interest" description="Disordered" evidence="1">
    <location>
        <begin position="24"/>
        <end position="119"/>
    </location>
</feature>
<gene>
    <name evidence="3" type="ORF">CHS0354_000232</name>
</gene>
<comment type="caution">
    <text evidence="3">The sequence shown here is derived from an EMBL/GenBank/DDBJ whole genome shotgun (WGS) entry which is preliminary data.</text>
</comment>
<sequence>MTIKTVQCRRAHLDIRSGRIEDMEESQLRASRYHAKDARDRKHMGSRSEDRYRRHRNHPYRKIKNETQEGYETQESRQKDARRQDRWRNPLTPDRHGVEFRVAEKTDSSQTENKPKEKPNFQLGVVIKYNEPPEARKPKKRWRLYPFKNDEALQVLHIHRQSAYLIGRDRLVADIPMDHPSCSKQHAVLQYRMVDLKREDGTVGKRVAPYIIDLDSSNGTYVNNVKIEPRRYVELFEKDVIKFGCSSRDFVLLHEMSDTSDAAEDEVVESP</sequence>
<feature type="compositionally biased region" description="Basic and acidic residues" evidence="1">
    <location>
        <begin position="74"/>
        <end position="119"/>
    </location>
</feature>
<feature type="domain" description="FHA" evidence="2">
    <location>
        <begin position="164"/>
        <end position="227"/>
    </location>
</feature>
<dbReference type="SUPFAM" id="SSF49879">
    <property type="entry name" value="SMAD/FHA domain"/>
    <property type="match status" value="1"/>
</dbReference>